<dbReference type="PANTHER" id="PTHR12387:SF0">
    <property type="entry name" value="26S PROTEASOME NON-ATPASE REGULATORY SUBUNIT 8"/>
    <property type="match status" value="1"/>
</dbReference>
<dbReference type="GO" id="GO:0005829">
    <property type="term" value="C:cytosol"/>
    <property type="evidence" value="ECO:0007669"/>
    <property type="project" value="TreeGrafter"/>
</dbReference>
<dbReference type="GeneID" id="20221903"/>
<dbReference type="GO" id="GO:0008541">
    <property type="term" value="C:proteasome regulatory particle, lid subcomplex"/>
    <property type="evidence" value="ECO:0007669"/>
    <property type="project" value="TreeGrafter"/>
</dbReference>
<dbReference type="KEGG" id="aaf:AURANDRAFT_38758"/>
<dbReference type="GO" id="GO:0043161">
    <property type="term" value="P:proteasome-mediated ubiquitin-dependent protein catabolic process"/>
    <property type="evidence" value="ECO:0007669"/>
    <property type="project" value="TreeGrafter"/>
</dbReference>
<dbReference type="Pfam" id="PF10075">
    <property type="entry name" value="CSN8_PSD8_EIF3K"/>
    <property type="match status" value="1"/>
</dbReference>
<evidence type="ECO:0000259" key="2">
    <source>
        <dbReference type="Pfam" id="PF10075"/>
    </source>
</evidence>
<name>F0YIQ1_AURAN</name>
<dbReference type="EMBL" id="GL833145">
    <property type="protein sequence ID" value="EGB05017.1"/>
    <property type="molecule type" value="Genomic_DNA"/>
</dbReference>
<dbReference type="Proteomes" id="UP000002729">
    <property type="component" value="Unassembled WGS sequence"/>
</dbReference>
<dbReference type="InterPro" id="IPR033464">
    <property type="entry name" value="CSN8_PSD8_EIF3K"/>
</dbReference>
<evidence type="ECO:0000313" key="4">
    <source>
        <dbReference type="Proteomes" id="UP000002729"/>
    </source>
</evidence>
<dbReference type="OMA" id="HIMDGYF"/>
<organism evidence="4">
    <name type="scientific">Aureococcus anophagefferens</name>
    <name type="common">Harmful bloom alga</name>
    <dbReference type="NCBI Taxonomy" id="44056"/>
    <lineage>
        <taxon>Eukaryota</taxon>
        <taxon>Sar</taxon>
        <taxon>Stramenopiles</taxon>
        <taxon>Ochrophyta</taxon>
        <taxon>Pelagophyceae</taxon>
        <taxon>Pelagomonadales</taxon>
        <taxon>Pelagomonadaceae</taxon>
        <taxon>Aureococcus</taxon>
    </lineage>
</organism>
<proteinExistence type="predicted"/>
<dbReference type="GO" id="GO:0005634">
    <property type="term" value="C:nucleus"/>
    <property type="evidence" value="ECO:0007669"/>
    <property type="project" value="TreeGrafter"/>
</dbReference>
<reference evidence="3 4" key="1">
    <citation type="journal article" date="2011" name="Proc. Natl. Acad. Sci. U.S.A.">
        <title>Niche of harmful alga Aureococcus anophagefferens revealed through ecogenomics.</title>
        <authorList>
            <person name="Gobler C.J."/>
            <person name="Berry D.L."/>
            <person name="Dyhrman S.T."/>
            <person name="Wilhelm S.W."/>
            <person name="Salamov A."/>
            <person name="Lobanov A.V."/>
            <person name="Zhang Y."/>
            <person name="Collier J.L."/>
            <person name="Wurch L.L."/>
            <person name="Kustka A.B."/>
            <person name="Dill B.D."/>
            <person name="Shah M."/>
            <person name="VerBerkmoes N.C."/>
            <person name="Kuo A."/>
            <person name="Terry A."/>
            <person name="Pangilinan J."/>
            <person name="Lindquist E.A."/>
            <person name="Lucas S."/>
            <person name="Paulsen I.T."/>
            <person name="Hattenrath-Lehmann T.K."/>
            <person name="Talmage S.C."/>
            <person name="Walker E.A."/>
            <person name="Koch F."/>
            <person name="Burson A.M."/>
            <person name="Marcoval M.A."/>
            <person name="Tang Y.Z."/>
            <person name="Lecleir G.R."/>
            <person name="Coyne K.J."/>
            <person name="Berg G.M."/>
            <person name="Bertrand E.M."/>
            <person name="Saito M.A."/>
            <person name="Gladyshev V.N."/>
            <person name="Grigoriev I.V."/>
        </authorList>
    </citation>
    <scope>NUCLEOTIDE SEQUENCE [LARGE SCALE GENOMIC DNA]</scope>
    <source>
        <strain evidence="4">CCMP 1984</strain>
    </source>
</reference>
<feature type="domain" description="CSN8/PSMD8/EIF3K" evidence="2">
    <location>
        <begin position="92"/>
        <end position="228"/>
    </location>
</feature>
<dbReference type="AlphaFoldDB" id="F0YIQ1"/>
<dbReference type="InterPro" id="IPR006746">
    <property type="entry name" value="26S_Psome_Rpn12"/>
</dbReference>
<dbReference type="eggNOG" id="KOG3151">
    <property type="taxonomic scope" value="Eukaryota"/>
</dbReference>
<sequence length="254" mass="28826">MAEGDELYRGLENSFRAGDYVEAMTAVTNIKILLLSLQNKLGERELLLGQRTLEIAVLLSVHTSDTAGFQRNMSQLKAYYGLPGLATKSKLRQTILGLHLLFLIVENRLAEFHSELELMAPADMRCREVEFSISLEQFLMVGTYNQVLAAKTSMPAPEHFSYFMGMLLDTVRDTIAECAESAYESLDCISAREMMMFNSEQELNQFITRSHSGWSLVEGRIIFNTNSHPRSQEIPSRRLISENLIYATELERIV</sequence>
<gene>
    <name evidence="3" type="ORF">AURANDRAFT_38758</name>
</gene>
<dbReference type="InParanoid" id="F0YIQ1"/>
<evidence type="ECO:0000313" key="3">
    <source>
        <dbReference type="EMBL" id="EGB05017.1"/>
    </source>
</evidence>
<accession>F0YIQ1</accession>
<keyword evidence="4" id="KW-1185">Reference proteome</keyword>
<dbReference type="OrthoDB" id="8775810at2759"/>
<dbReference type="PANTHER" id="PTHR12387">
    <property type="entry name" value="26S PROTEASOME NON-ATPASE REGULATORY SUBUNIT 8"/>
    <property type="match status" value="1"/>
</dbReference>
<dbReference type="FunCoup" id="F0YIQ1">
    <property type="interactions" value="571"/>
</dbReference>
<keyword evidence="1" id="KW-0647">Proteasome</keyword>
<dbReference type="RefSeq" id="XP_009040368.1">
    <property type="nucleotide sequence ID" value="XM_009042120.1"/>
</dbReference>
<protein>
    <recommendedName>
        <fullName evidence="2">CSN8/PSMD8/EIF3K domain-containing protein</fullName>
    </recommendedName>
</protein>
<dbReference type="Gene3D" id="1.25.40.990">
    <property type="match status" value="1"/>
</dbReference>
<evidence type="ECO:0000256" key="1">
    <source>
        <dbReference type="ARBA" id="ARBA00022942"/>
    </source>
</evidence>